<evidence type="ECO:0000256" key="1">
    <source>
        <dbReference type="ARBA" id="ARBA00004123"/>
    </source>
</evidence>
<dbReference type="InterPro" id="IPR047107">
    <property type="entry name" value="DNA-dir_RNA_pol1_lsu_C"/>
</dbReference>
<evidence type="ECO:0000256" key="3">
    <source>
        <dbReference type="ARBA" id="ARBA00022478"/>
    </source>
</evidence>
<keyword evidence="14" id="KW-1185">Reference proteome</keyword>
<dbReference type="Gene3D" id="3.30.70.2850">
    <property type="match status" value="1"/>
</dbReference>
<dbReference type="SUPFAM" id="SSF64484">
    <property type="entry name" value="beta and beta-prime subunits of DNA dependent RNA-polymerase"/>
    <property type="match status" value="1"/>
</dbReference>
<comment type="similarity">
    <text evidence="2 11">Belongs to the RNA polymerase beta' chain family.</text>
</comment>
<evidence type="ECO:0000256" key="8">
    <source>
        <dbReference type="ARBA" id="ARBA00022842"/>
    </source>
</evidence>
<evidence type="ECO:0000256" key="10">
    <source>
        <dbReference type="ARBA" id="ARBA00023242"/>
    </source>
</evidence>
<evidence type="ECO:0000313" key="14">
    <source>
        <dbReference type="Proteomes" id="UP000492821"/>
    </source>
</evidence>
<comment type="subcellular location">
    <subcellularLocation>
        <location evidence="1">Nucleus</location>
    </subcellularLocation>
</comment>
<dbReference type="InterPro" id="IPR015699">
    <property type="entry name" value="DNA-dir_RNA_pol1_lsu_N"/>
</dbReference>
<keyword evidence="8" id="KW-0460">Magnesium</keyword>
<dbReference type="Proteomes" id="UP000492821">
    <property type="component" value="Unassembled WGS sequence"/>
</dbReference>
<dbReference type="InterPro" id="IPR007081">
    <property type="entry name" value="RNA_pol_Rpb1_5"/>
</dbReference>
<comment type="catalytic activity">
    <reaction evidence="11">
        <text>RNA(n) + a ribonucleoside 5'-triphosphate = RNA(n+1) + diphosphate</text>
        <dbReference type="Rhea" id="RHEA:21248"/>
        <dbReference type="Rhea" id="RHEA-COMP:14527"/>
        <dbReference type="Rhea" id="RHEA-COMP:17342"/>
        <dbReference type="ChEBI" id="CHEBI:33019"/>
        <dbReference type="ChEBI" id="CHEBI:61557"/>
        <dbReference type="ChEBI" id="CHEBI:140395"/>
        <dbReference type="EC" id="2.7.7.6"/>
    </reaction>
</comment>
<keyword evidence="4 11" id="KW-0808">Transferase</keyword>
<dbReference type="Pfam" id="PF04997">
    <property type="entry name" value="RNA_pol_Rpb1_1"/>
    <property type="match status" value="1"/>
</dbReference>
<dbReference type="GO" id="GO:0046872">
    <property type="term" value="F:metal ion binding"/>
    <property type="evidence" value="ECO:0007669"/>
    <property type="project" value="UniProtKB-KW"/>
</dbReference>
<evidence type="ECO:0000256" key="2">
    <source>
        <dbReference type="ARBA" id="ARBA00006460"/>
    </source>
</evidence>
<dbReference type="WBParaSite" id="Pan_g9627.t1">
    <property type="protein sequence ID" value="Pan_g9627.t1"/>
    <property type="gene ID" value="Pan_g9627"/>
</dbReference>
<sequence length="1766" mass="198323">MGTPDYTKDFESMRFRVYTAKEVEKMSVIHVQKTQTFDAVGYPVPGGLYDAHMGPISLGQHCETCILGGKDCPGHMGHIQLEVPTFNPILFPFMFNLLKGTCINCHRFMCKTDSLESKILLMVLRCIDHGQLDIAERIEARLRGRLEDAATKAEKEEVYKSFADLSVDEVDNEIAARQAETGEISAPFGQNRLPKNSLEFRRSTLKTFMRTQLFRHLVKCPICKKRNGVIRNDSGRSVIIDFSTVAAAKKKQNEKKAVEKMEDGTIEEGLDILENGADEDIDYDGAFDKEGKTVDSKLALMQQLEAVHSGACDKLIWRGAEVREHFREVWKNEGHFLKTIFPIFDNDNKGKHCPMDVLFFELLLVPPVKFRPVRMFKGEQFEDPQTVSLRKVLETNQIITFIKYALNPKAYKLTDAEMSSVTAKIEGKGLAGKTLFEQLHNAYLELQFRVNCLYDSDCNRADPNPIPGLRQLLEKKQGLFRMNMMGKRVNYACRSVITPDPYLDVDEIGIPEIFAKKLTFEENVNPFNLKKMRQLVESGPEQYPGANFIGDIRNKKKTMLSGSDGSDRTAQSRLLASAKDIDTVAKPTTTVFRHLQRGDKLLMNRQPSLHKPSIMGHRARILKGQKALRMNYAPCKAYNADFDGDEMNGHFIQNHVGQVEAGELANVGSSYLVPKDGTPILGLIQDHVVSGVLLTVRDCFLTRQDFTHLLLAAFAQTTQKLWIPEPAIIFPRKLWTGKQVVTAIIHNCVPEDSAHLINLTSKAKTSVNCWQVEGFDAPAFEMSESELIFHRGALVSGVIDKASAGATQYGLIHCAFELYGHKVATKIMSCFSRCFTTYLQFHGFTLGVADILVKGPANKERTKTIKKLRKEGDNIVKKTFGLGEFATKTQIKHVMASAYNNKRGETGDVKQLDFSMKQTIGKYNDKINSSCVPNGLIRSFPENSLQLMIQSGAKGSMVNAIQISCLLGQIELEGQRPPLSAVGRTLPSFKPFDTSPRAGGFVDQRFLTGINPQELFFHTMAGREGLIDTAVKTSRSGYLQRCIIKHLEGITTQYDGTVRDSDGSVIQFRYGEDGLDVGRAAFLNPRQMPFLRKNMDAVRSSSVPKGISEFAFNVADAEAHYKSIKSVKKRLAKEAGETVRPKRVFDGGFTQFSREHAGQDKETIVQKWFAMSKKERAEYDAQSVRYLPTPVEEKYRNKPYSTLGALPEKMLDDIDKFVGTLDREDRQDLRRTLFWKALRAMVEPGENVGLLAAQSIGEPSTQMTLNTFHFAGRGEMNVTLGIPRLREILMTYGTNIKTPMAEISFLPTATPQEVEYLKRQFTRVYLKKCIKKVTIEERISIAGDGASRNYVVAIEILNKQKRDPDAQGLKRERILRQIEAGFIKTVNTAIVKSLRDLDDYEGFIHHKLRRGNAGLEDDNSAKKKRAEDEASSDEEEAGAENDADTSRLQRRHHDDAAEYEGEDDEVVAVEHLDKKAIEDTYAALSDGEDSEVDDDDEDMDKSFKADEKSVEERQRDVYKTAKFCKEYKYDTKHARWCIFTLSLALNQHKVDINSIVDHVVDTFVVHQTPGIEKAVVREDTKGDETVKVLQTQGINVEAFFNHADILDVNTIYSNDLSLMGAKYGVEACHRAIVKEMVNVFSVYGIDVSPRHLTLVADYMMFTGRIEPFSRSAMASSTSPLQKMTYETSMSFMRDTIICADTDYLVSPSARLVSGQLISGGTGSFDLIANPDYILGTGKSAIKRVHKKKKQFNLANIAEATLDVDFD</sequence>
<feature type="domain" description="RNA polymerase N-terminal" evidence="13">
    <location>
        <begin position="356"/>
        <end position="695"/>
    </location>
</feature>
<proteinExistence type="inferred from homology"/>
<feature type="region of interest" description="Disordered" evidence="12">
    <location>
        <begin position="1483"/>
        <end position="1507"/>
    </location>
</feature>
<keyword evidence="9 11" id="KW-0804">Transcription</keyword>
<dbReference type="Pfam" id="PF04998">
    <property type="entry name" value="RNA_pol_Rpb1_5"/>
    <property type="match status" value="1"/>
</dbReference>
<dbReference type="InterPro" id="IPR042102">
    <property type="entry name" value="RNA_pol_Rpb1_3_sf"/>
</dbReference>
<feature type="compositionally biased region" description="Basic and acidic residues" evidence="12">
    <location>
        <begin position="1419"/>
        <end position="1428"/>
    </location>
</feature>
<dbReference type="Gene3D" id="3.30.1490.180">
    <property type="entry name" value="RNA polymerase ii"/>
    <property type="match status" value="1"/>
</dbReference>
<dbReference type="Gene3D" id="6.10.250.2940">
    <property type="match status" value="1"/>
</dbReference>
<dbReference type="CDD" id="cd01435">
    <property type="entry name" value="RNAP_I_RPA1_N"/>
    <property type="match status" value="1"/>
</dbReference>
<keyword evidence="3 11" id="KW-0240">DNA-directed RNA polymerase</keyword>
<dbReference type="GO" id="GO:0005736">
    <property type="term" value="C:RNA polymerase I complex"/>
    <property type="evidence" value="ECO:0007669"/>
    <property type="project" value="TreeGrafter"/>
</dbReference>
<accession>A0A7E4WCR3</accession>
<dbReference type="CDD" id="cd02735">
    <property type="entry name" value="RNAP_I_Rpa1_C"/>
    <property type="match status" value="1"/>
</dbReference>
<evidence type="ECO:0000256" key="4">
    <source>
        <dbReference type="ARBA" id="ARBA00022679"/>
    </source>
</evidence>
<dbReference type="InterPro" id="IPR045867">
    <property type="entry name" value="DNA-dir_RpoC_beta_prime"/>
</dbReference>
<evidence type="ECO:0000313" key="15">
    <source>
        <dbReference type="WBParaSite" id="Pan_g9627.t1"/>
    </source>
</evidence>
<dbReference type="InterPro" id="IPR038120">
    <property type="entry name" value="Rpb1_funnel_sf"/>
</dbReference>
<keyword evidence="5 11" id="KW-0548">Nucleotidyltransferase</keyword>
<dbReference type="Gene3D" id="2.40.40.20">
    <property type="match status" value="1"/>
</dbReference>
<dbReference type="Pfam" id="PF00623">
    <property type="entry name" value="RNA_pol_Rpb1_2"/>
    <property type="match status" value="1"/>
</dbReference>
<dbReference type="Pfam" id="PF04983">
    <property type="entry name" value="RNA_pol_Rpb1_3"/>
    <property type="match status" value="1"/>
</dbReference>
<dbReference type="SMART" id="SM00663">
    <property type="entry name" value="RPOLA_N"/>
    <property type="match status" value="1"/>
</dbReference>
<keyword evidence="6" id="KW-0479">Metal-binding</keyword>
<evidence type="ECO:0000256" key="9">
    <source>
        <dbReference type="ARBA" id="ARBA00023163"/>
    </source>
</evidence>
<dbReference type="EC" id="2.7.7.6" evidence="11"/>
<dbReference type="PANTHER" id="PTHR19376:SF11">
    <property type="entry name" value="DNA-DIRECTED RNA POLYMERASE I SUBUNIT RPA1"/>
    <property type="match status" value="1"/>
</dbReference>
<evidence type="ECO:0000256" key="11">
    <source>
        <dbReference type="RuleBase" id="RU004279"/>
    </source>
</evidence>
<feature type="compositionally biased region" description="Acidic residues" evidence="12">
    <location>
        <begin position="1429"/>
        <end position="1443"/>
    </location>
</feature>
<dbReference type="InterPro" id="IPR007080">
    <property type="entry name" value="RNA_pol_Rpb1_1"/>
</dbReference>
<dbReference type="Pfam" id="PF05000">
    <property type="entry name" value="RNA_pol_Rpb1_4"/>
    <property type="match status" value="1"/>
</dbReference>
<dbReference type="GO" id="GO:0003677">
    <property type="term" value="F:DNA binding"/>
    <property type="evidence" value="ECO:0007669"/>
    <property type="project" value="InterPro"/>
</dbReference>
<dbReference type="InterPro" id="IPR007066">
    <property type="entry name" value="RNA_pol_Rpb1_3"/>
</dbReference>
<feature type="compositionally biased region" description="Basic and acidic residues" evidence="12">
    <location>
        <begin position="1444"/>
        <end position="1456"/>
    </location>
</feature>
<dbReference type="GO" id="GO:0006351">
    <property type="term" value="P:DNA-templated transcription"/>
    <property type="evidence" value="ECO:0007669"/>
    <property type="project" value="InterPro"/>
</dbReference>
<evidence type="ECO:0000259" key="13">
    <source>
        <dbReference type="SMART" id="SM00663"/>
    </source>
</evidence>
<keyword evidence="7" id="KW-0862">Zinc</keyword>
<dbReference type="InterPro" id="IPR000722">
    <property type="entry name" value="RNA_pol_asu"/>
</dbReference>
<protein>
    <recommendedName>
        <fullName evidence="11">DNA-directed RNA polymerase subunit</fullName>
        <ecNumber evidence="11">2.7.7.6</ecNumber>
    </recommendedName>
</protein>
<dbReference type="Gene3D" id="1.10.274.100">
    <property type="entry name" value="RNA polymerase Rpb1, domain 3"/>
    <property type="match status" value="1"/>
</dbReference>
<evidence type="ECO:0000256" key="7">
    <source>
        <dbReference type="ARBA" id="ARBA00022833"/>
    </source>
</evidence>
<dbReference type="InterPro" id="IPR006592">
    <property type="entry name" value="RNA_pol_N"/>
</dbReference>
<reference evidence="14" key="1">
    <citation type="journal article" date="2013" name="Genetics">
        <title>The draft genome and transcriptome of Panagrellus redivivus are shaped by the harsh demands of a free-living lifestyle.</title>
        <authorList>
            <person name="Srinivasan J."/>
            <person name="Dillman A.R."/>
            <person name="Macchietto M.G."/>
            <person name="Heikkinen L."/>
            <person name="Lakso M."/>
            <person name="Fracchia K.M."/>
            <person name="Antoshechkin I."/>
            <person name="Mortazavi A."/>
            <person name="Wong G."/>
            <person name="Sternberg P.W."/>
        </authorList>
    </citation>
    <scope>NUCLEOTIDE SEQUENCE [LARGE SCALE GENOMIC DNA]</scope>
    <source>
        <strain evidence="14">MT8872</strain>
    </source>
</reference>
<dbReference type="Gene3D" id="1.10.132.30">
    <property type="match status" value="1"/>
</dbReference>
<name>A0A7E4WCR3_PANRE</name>
<evidence type="ECO:0000256" key="6">
    <source>
        <dbReference type="ARBA" id="ARBA00022723"/>
    </source>
</evidence>
<organism evidence="14 15">
    <name type="scientific">Panagrellus redivivus</name>
    <name type="common">Microworm</name>
    <dbReference type="NCBI Taxonomy" id="6233"/>
    <lineage>
        <taxon>Eukaryota</taxon>
        <taxon>Metazoa</taxon>
        <taxon>Ecdysozoa</taxon>
        <taxon>Nematoda</taxon>
        <taxon>Chromadorea</taxon>
        <taxon>Rhabditida</taxon>
        <taxon>Tylenchina</taxon>
        <taxon>Panagrolaimomorpha</taxon>
        <taxon>Panagrolaimoidea</taxon>
        <taxon>Panagrolaimidae</taxon>
        <taxon>Panagrellus</taxon>
    </lineage>
</organism>
<reference evidence="15" key="2">
    <citation type="submission" date="2020-10" db="UniProtKB">
        <authorList>
            <consortium name="WormBaseParasite"/>
        </authorList>
    </citation>
    <scope>IDENTIFICATION</scope>
</reference>
<evidence type="ECO:0000256" key="5">
    <source>
        <dbReference type="ARBA" id="ARBA00022695"/>
    </source>
</evidence>
<dbReference type="PANTHER" id="PTHR19376">
    <property type="entry name" value="DNA-DIRECTED RNA POLYMERASE"/>
    <property type="match status" value="1"/>
</dbReference>
<dbReference type="Gene3D" id="6.20.50.80">
    <property type="match status" value="1"/>
</dbReference>
<dbReference type="Gene3D" id="4.10.860.120">
    <property type="entry name" value="RNA polymerase II, clamp domain"/>
    <property type="match status" value="1"/>
</dbReference>
<dbReference type="InterPro" id="IPR007083">
    <property type="entry name" value="RNA_pol_Rpb1_4"/>
</dbReference>
<keyword evidence="10" id="KW-0539">Nucleus</keyword>
<dbReference type="GO" id="GO:0003899">
    <property type="term" value="F:DNA-directed RNA polymerase activity"/>
    <property type="evidence" value="ECO:0007669"/>
    <property type="project" value="UniProtKB-EC"/>
</dbReference>
<feature type="compositionally biased region" description="Acidic residues" evidence="12">
    <location>
        <begin position="1486"/>
        <end position="1499"/>
    </location>
</feature>
<dbReference type="InterPro" id="IPR044893">
    <property type="entry name" value="RNA_pol_Rpb1_clamp_domain"/>
</dbReference>
<evidence type="ECO:0000256" key="12">
    <source>
        <dbReference type="SAM" id="MobiDB-lite"/>
    </source>
</evidence>
<comment type="function">
    <text evidence="11">DNA-dependent RNA polymerase catalyzes the transcription of DNA into RNA using the four ribonucleoside triphosphates as substrates.</text>
</comment>
<feature type="region of interest" description="Disordered" evidence="12">
    <location>
        <begin position="1414"/>
        <end position="1465"/>
    </location>
</feature>